<dbReference type="GeneID" id="6339718"/>
<name>A0A5M9LS47_9PLEO</name>
<evidence type="ECO:0000313" key="1">
    <source>
        <dbReference type="EMBL" id="KAF7578463.1"/>
    </source>
</evidence>
<organism evidence="1 2">
    <name type="scientific">Pyrenophora tritici-repentis</name>
    <dbReference type="NCBI Taxonomy" id="45151"/>
    <lineage>
        <taxon>Eukaryota</taxon>
        <taxon>Fungi</taxon>
        <taxon>Dikarya</taxon>
        <taxon>Ascomycota</taxon>
        <taxon>Pezizomycotina</taxon>
        <taxon>Dothideomycetes</taxon>
        <taxon>Pleosporomycetidae</taxon>
        <taxon>Pleosporales</taxon>
        <taxon>Pleosporineae</taxon>
        <taxon>Pleosporaceae</taxon>
        <taxon>Pyrenophora</taxon>
    </lineage>
</organism>
<proteinExistence type="predicted"/>
<dbReference type="Proteomes" id="UP000245464">
    <property type="component" value="Chromosome 1"/>
</dbReference>
<comment type="caution">
    <text evidence="1">The sequence shown here is derived from an EMBL/GenBank/DDBJ whole genome shotgun (WGS) entry which is preliminary data.</text>
</comment>
<accession>A0A5M9LS47</accession>
<dbReference type="AlphaFoldDB" id="A0A5M9LS47"/>
<evidence type="ECO:0000313" key="2">
    <source>
        <dbReference type="Proteomes" id="UP000245464"/>
    </source>
</evidence>
<sequence length="101" mass="11799">MKLLFQFAHSILVFVLSALLVYSVYSAFALLREDQRPQTPFSDPEVPRKPLPEEIAASMNTLWNYLDDWDEDHCKNVCEASWIACQLRNCHYLPDVRKPEL</sequence>
<protein>
    <submittedName>
        <fullName evidence="1">Uncharacterized protein</fullName>
    </submittedName>
</protein>
<dbReference type="EMBL" id="NQIK02000001">
    <property type="protein sequence ID" value="KAF7578463.1"/>
    <property type="molecule type" value="Genomic_DNA"/>
</dbReference>
<gene>
    <name evidence="1" type="ORF">PtrM4_027030</name>
</gene>
<dbReference type="KEGG" id="ptrr:6339718"/>
<dbReference type="RefSeq" id="XP_065965945.1">
    <property type="nucleotide sequence ID" value="XM_066103743.1"/>
</dbReference>
<reference evidence="1" key="1">
    <citation type="journal article" date="2018" name="BMC Genomics">
        <title>Comparative genomics of the wheat fungal pathogen Pyrenophora tritici-repentis reveals chromosomal variations and genome plasticity.</title>
        <authorList>
            <person name="Moolhuijzen P."/>
            <person name="See P.T."/>
            <person name="Hane J.K."/>
            <person name="Shi G."/>
            <person name="Liu Z."/>
            <person name="Oliver R.P."/>
            <person name="Moffat C.S."/>
        </authorList>
    </citation>
    <scope>NUCLEOTIDE SEQUENCE [LARGE SCALE GENOMIC DNA]</scope>
    <source>
        <strain evidence="1">M4</strain>
    </source>
</reference>